<accession>A0A0U3TN61</accession>
<dbReference type="GeneID" id="40079917"/>
<dbReference type="RefSeq" id="YP_009604027.1">
    <property type="nucleotide sequence ID" value="NC_041961.1"/>
</dbReference>
<proteinExistence type="predicted"/>
<gene>
    <name evidence="1" type="primary">2</name>
    <name evidence="1" type="ORF">TANK_2</name>
</gene>
<evidence type="ECO:0000313" key="2">
    <source>
        <dbReference type="Proteomes" id="UP000224284"/>
    </source>
</evidence>
<organism evidence="1 2">
    <name type="scientific">Arthrobacter phage Tank</name>
    <dbReference type="NCBI Taxonomy" id="1772319"/>
    <lineage>
        <taxon>Viruses</taxon>
        <taxon>Duplodnaviria</taxon>
        <taxon>Heunggongvirae</taxon>
        <taxon>Uroviricota</taxon>
        <taxon>Caudoviricetes</taxon>
        <taxon>Tankvirus</taxon>
        <taxon>Tankvirus tank</taxon>
    </lineage>
</organism>
<keyword evidence="2" id="KW-1185">Reference proteome</keyword>
<reference evidence="1 2" key="1">
    <citation type="submission" date="2015-11" db="EMBL/GenBank/DDBJ databases">
        <authorList>
            <person name="Menninger J.E."/>
            <person name="Lamey M.E."/>
            <person name="Lindemann J.M."/>
            <person name="Martynyuk T."/>
            <person name="Mele F.E."/>
            <person name="Nabua C.T."/>
            <person name="Napoli C.K."/>
            <person name="Santiago L.M."/>
            <person name="Sweetman A.T."/>
            <person name="Weinstein J.L."/>
            <person name="Barrett N.A."/>
            <person name="Buerkert T.R."/>
            <person name="Cautela J.A."/>
            <person name="Egan M.S."/>
            <person name="Erb J.E."/>
            <person name="Garrigan K.E."/>
            <person name="Hagan D.J."/>
            <person name="Hartwell M.C."/>
            <person name="Hyduchak K.M."/>
            <person name="Jacob A.E."/>
            <person name="DeNigris D.M."/>
            <person name="London S.C."/>
            <person name="King-Smith C."/>
            <person name="Lee-Soety J.Y."/>
            <person name="Bradley K.W."/>
            <person name="Asai D.J."/>
            <person name="Bowman C.A."/>
            <person name="Russell D.A."/>
            <person name="Pope W.H."/>
            <person name="Jacobs-Sera D."/>
            <person name="Hendrix R.W."/>
            <person name="Hatfull G.F."/>
        </authorList>
    </citation>
    <scope>NUCLEOTIDE SEQUENCE [LARGE SCALE GENOMIC DNA]</scope>
</reference>
<sequence>MKFEMRLQSTTAMEVMPAIVDASTAADAAALAQQLNPGWEVFSIWEVAE</sequence>
<dbReference type="Proteomes" id="UP000224284">
    <property type="component" value="Segment"/>
</dbReference>
<dbReference type="KEGG" id="vg:40079917"/>
<dbReference type="EMBL" id="KU160669">
    <property type="protein sequence ID" value="ALY10537.1"/>
    <property type="molecule type" value="Genomic_DNA"/>
</dbReference>
<name>A0A0U3TN61_9CAUD</name>
<protein>
    <submittedName>
        <fullName evidence="1">Uncharacterized protein</fullName>
    </submittedName>
</protein>
<evidence type="ECO:0000313" key="1">
    <source>
        <dbReference type="EMBL" id="ALY10537.1"/>
    </source>
</evidence>